<keyword evidence="2" id="KW-1185">Reference proteome</keyword>
<protein>
    <submittedName>
        <fullName evidence="1">Uncharacterized protein</fullName>
    </submittedName>
</protein>
<reference evidence="2" key="1">
    <citation type="submission" date="2016-10" db="EMBL/GenBank/DDBJ databases">
        <authorList>
            <person name="Varghese N."/>
            <person name="Submissions S."/>
        </authorList>
    </citation>
    <scope>NUCLEOTIDE SEQUENCE [LARGE SCALE GENOMIC DNA]</scope>
    <source>
        <strain evidence="2">DSM 23445</strain>
    </source>
</reference>
<sequence>MYHYLNTFEEDSVCESMLDCQRGLYRFFCDYCELSFWKSDLTTIFEQVLQDKPSFKVLSPKSIINQGGEFLQLIYIGFYLCQKTQFPPCPNPSWKDLVLKHTRKRTPSLVDRIRLLPRYLSPKEIRDPYLFLKDFYYRRQCPDWARRWNQLIEEAFTSLTFLEPEDLEGFQADFQDFHKLLEATYLIYVRHFNPEKPPGYDSFFLRYPVMF</sequence>
<dbReference type="STRING" id="305507.SAMN04489724_0318"/>
<name>A0A1I7E993_9BACT</name>
<dbReference type="EMBL" id="FPBF01000013">
    <property type="protein sequence ID" value="SFU20500.1"/>
    <property type="molecule type" value="Genomic_DNA"/>
</dbReference>
<proteinExistence type="predicted"/>
<accession>A0A1I7E993</accession>
<dbReference type="RefSeq" id="WP_091698472.1">
    <property type="nucleotide sequence ID" value="NZ_FPBF01000013.1"/>
</dbReference>
<gene>
    <name evidence="1" type="ORF">SAMN04489724_0318</name>
</gene>
<dbReference type="AlphaFoldDB" id="A0A1I7E993"/>
<dbReference type="Proteomes" id="UP000199673">
    <property type="component" value="Unassembled WGS sequence"/>
</dbReference>
<evidence type="ECO:0000313" key="2">
    <source>
        <dbReference type="Proteomes" id="UP000199673"/>
    </source>
</evidence>
<organism evidence="1 2">
    <name type="scientific">Algoriphagus locisalis</name>
    <dbReference type="NCBI Taxonomy" id="305507"/>
    <lineage>
        <taxon>Bacteria</taxon>
        <taxon>Pseudomonadati</taxon>
        <taxon>Bacteroidota</taxon>
        <taxon>Cytophagia</taxon>
        <taxon>Cytophagales</taxon>
        <taxon>Cyclobacteriaceae</taxon>
        <taxon>Algoriphagus</taxon>
    </lineage>
</organism>
<evidence type="ECO:0000313" key="1">
    <source>
        <dbReference type="EMBL" id="SFU20500.1"/>
    </source>
</evidence>